<reference evidence="1" key="1">
    <citation type="submission" date="2021-11" db="EMBL/GenBank/DDBJ databases">
        <authorList>
            <person name="Schell T."/>
        </authorList>
    </citation>
    <scope>NUCLEOTIDE SEQUENCE</scope>
    <source>
        <strain evidence="1">M5</strain>
    </source>
</reference>
<dbReference type="EMBL" id="CAKKLH010000276">
    <property type="protein sequence ID" value="CAH0107469.1"/>
    <property type="molecule type" value="Genomic_DNA"/>
</dbReference>
<proteinExistence type="predicted"/>
<evidence type="ECO:0000313" key="2">
    <source>
        <dbReference type="Proteomes" id="UP000789390"/>
    </source>
</evidence>
<name>A0A8J2WQA9_9CRUS</name>
<comment type="caution">
    <text evidence="1">The sequence shown here is derived from an EMBL/GenBank/DDBJ whole genome shotgun (WGS) entry which is preliminary data.</text>
</comment>
<sequence length="198" mass="22472">MTKRELFAVQFSSNSVVFLNSEGELITLPLQRYSRKSVLTYGCVSADFPRSIYRIEGSRNFIQYLTVLEKVSEVGRTIVHNRSPVHSSPIVKDLIAARDMASILWPTRSGEIMPITSIWRNCITEFNYANPIVDEFVEGLICSSPFNGWSEKKRIDWTTFSPVFAFSSINTSHVSGWIGRSSSSRKICSPTEPRKCLY</sequence>
<accession>A0A8J2WQA9</accession>
<evidence type="ECO:0008006" key="3">
    <source>
        <dbReference type="Google" id="ProtNLM"/>
    </source>
</evidence>
<protein>
    <recommendedName>
        <fullName evidence="3">Tc1-like transposase DDE domain-containing protein</fullName>
    </recommendedName>
</protein>
<evidence type="ECO:0000313" key="1">
    <source>
        <dbReference type="EMBL" id="CAH0107469.1"/>
    </source>
</evidence>
<dbReference type="GO" id="GO:0003676">
    <property type="term" value="F:nucleic acid binding"/>
    <property type="evidence" value="ECO:0007669"/>
    <property type="project" value="InterPro"/>
</dbReference>
<dbReference type="Proteomes" id="UP000789390">
    <property type="component" value="Unassembled WGS sequence"/>
</dbReference>
<dbReference type="InterPro" id="IPR036397">
    <property type="entry name" value="RNaseH_sf"/>
</dbReference>
<keyword evidence="2" id="KW-1185">Reference proteome</keyword>
<organism evidence="1 2">
    <name type="scientific">Daphnia galeata</name>
    <dbReference type="NCBI Taxonomy" id="27404"/>
    <lineage>
        <taxon>Eukaryota</taxon>
        <taxon>Metazoa</taxon>
        <taxon>Ecdysozoa</taxon>
        <taxon>Arthropoda</taxon>
        <taxon>Crustacea</taxon>
        <taxon>Branchiopoda</taxon>
        <taxon>Diplostraca</taxon>
        <taxon>Cladocera</taxon>
        <taxon>Anomopoda</taxon>
        <taxon>Daphniidae</taxon>
        <taxon>Daphnia</taxon>
    </lineage>
</organism>
<dbReference type="AlphaFoldDB" id="A0A8J2WQA9"/>
<gene>
    <name evidence="1" type="ORF">DGAL_LOCUS10769</name>
</gene>
<dbReference type="Gene3D" id="3.30.420.10">
    <property type="entry name" value="Ribonuclease H-like superfamily/Ribonuclease H"/>
    <property type="match status" value="1"/>
</dbReference>